<accession>A0A8H5B5T1</accession>
<reference evidence="1 2" key="1">
    <citation type="journal article" date="2020" name="ISME J.">
        <title>Uncovering the hidden diversity of litter-decomposition mechanisms in mushroom-forming fungi.</title>
        <authorList>
            <person name="Floudas D."/>
            <person name="Bentzer J."/>
            <person name="Ahren D."/>
            <person name="Johansson T."/>
            <person name="Persson P."/>
            <person name="Tunlid A."/>
        </authorList>
    </citation>
    <scope>NUCLEOTIDE SEQUENCE [LARGE SCALE GENOMIC DNA]</scope>
    <source>
        <strain evidence="1 2">CBS 101986</strain>
    </source>
</reference>
<proteinExistence type="predicted"/>
<evidence type="ECO:0000313" key="1">
    <source>
        <dbReference type="EMBL" id="KAF5316583.1"/>
    </source>
</evidence>
<dbReference type="OrthoDB" id="4760524at2759"/>
<name>A0A8H5B5T1_9AGAR</name>
<gene>
    <name evidence="1" type="ORF">D9619_006516</name>
</gene>
<keyword evidence="2" id="KW-1185">Reference proteome</keyword>
<protein>
    <submittedName>
        <fullName evidence="1">Uncharacterized protein</fullName>
    </submittedName>
</protein>
<sequence>MASGHDQSGRGQTHNLIAGDNIIVTGGNLTSIQNVYSSPPPNQQVLDILYPYTGPPRIDGRLLHNSKAYEVFRRSSQHSEVDCSSKRMMHELADGSAINSILHHESYHLFRRNCSRAVALSVAQRLADQGALLASIILPPASQSCAQYIVPTLAYQLAQNIPPSAEYILAAIRRDPCIFERDTETQFTQLIEHPLMLASKQASLEDMAKWPSIIVVDGNAHQFTPNSVPQQVIQFVGNLSTNDNLGIRLSLVLTSSTTIVDKTIIVTLAVQQYAGGTACYFTWRIYG</sequence>
<dbReference type="EMBL" id="JAACJJ010000042">
    <property type="protein sequence ID" value="KAF5316583.1"/>
    <property type="molecule type" value="Genomic_DNA"/>
</dbReference>
<dbReference type="Proteomes" id="UP000567179">
    <property type="component" value="Unassembled WGS sequence"/>
</dbReference>
<comment type="caution">
    <text evidence="1">The sequence shown here is derived from an EMBL/GenBank/DDBJ whole genome shotgun (WGS) entry which is preliminary data.</text>
</comment>
<organism evidence="1 2">
    <name type="scientific">Psilocybe cf. subviscida</name>
    <dbReference type="NCBI Taxonomy" id="2480587"/>
    <lineage>
        <taxon>Eukaryota</taxon>
        <taxon>Fungi</taxon>
        <taxon>Dikarya</taxon>
        <taxon>Basidiomycota</taxon>
        <taxon>Agaricomycotina</taxon>
        <taxon>Agaricomycetes</taxon>
        <taxon>Agaricomycetidae</taxon>
        <taxon>Agaricales</taxon>
        <taxon>Agaricineae</taxon>
        <taxon>Strophariaceae</taxon>
        <taxon>Psilocybe</taxon>
    </lineage>
</organism>
<evidence type="ECO:0000313" key="2">
    <source>
        <dbReference type="Proteomes" id="UP000567179"/>
    </source>
</evidence>
<dbReference type="AlphaFoldDB" id="A0A8H5B5T1"/>